<comment type="caution">
    <text evidence="8">The sequence shown here is derived from an EMBL/GenBank/DDBJ whole genome shotgun (WGS) entry which is preliminary data.</text>
</comment>
<dbReference type="SUPFAM" id="SSF57850">
    <property type="entry name" value="RING/U-box"/>
    <property type="match status" value="3"/>
</dbReference>
<dbReference type="GO" id="GO:0008270">
    <property type="term" value="F:zinc ion binding"/>
    <property type="evidence" value="ECO:0007669"/>
    <property type="project" value="UniProtKB-KW"/>
</dbReference>
<dbReference type="FunFam" id="3.30.60.90:FF:000014">
    <property type="entry name" value="E3 ubiquitin-protein ligase PRT1"/>
    <property type="match status" value="1"/>
</dbReference>
<dbReference type="InterPro" id="IPR013083">
    <property type="entry name" value="Znf_RING/FYVE/PHD"/>
</dbReference>
<dbReference type="InterPro" id="IPR001841">
    <property type="entry name" value="Znf_RING"/>
</dbReference>
<dbReference type="GO" id="GO:0043161">
    <property type="term" value="P:proteasome-mediated ubiquitin-dependent protein catabolic process"/>
    <property type="evidence" value="ECO:0007669"/>
    <property type="project" value="TreeGrafter"/>
</dbReference>
<feature type="domain" description="ZZ-type" evidence="7">
    <location>
        <begin position="338"/>
        <end position="402"/>
    </location>
</feature>
<dbReference type="PANTHER" id="PTHR15898">
    <property type="entry name" value="BIFUNCTIONAL APOPTOSIS REGULATOR"/>
    <property type="match status" value="1"/>
</dbReference>
<dbReference type="PANTHER" id="PTHR15898:SF13">
    <property type="entry name" value="BIFUNCTIONAL APOPTOSIS REGULATOR"/>
    <property type="match status" value="1"/>
</dbReference>
<dbReference type="EMBL" id="JAMYWD010000011">
    <property type="protein sequence ID" value="KAJ4955919.1"/>
    <property type="molecule type" value="Genomic_DNA"/>
</dbReference>
<evidence type="ECO:0000313" key="8">
    <source>
        <dbReference type="EMBL" id="KAJ4955919.1"/>
    </source>
</evidence>
<evidence type="ECO:0000259" key="6">
    <source>
        <dbReference type="PROSITE" id="PS50089"/>
    </source>
</evidence>
<evidence type="ECO:0000259" key="7">
    <source>
        <dbReference type="PROSITE" id="PS50135"/>
    </source>
</evidence>
<feature type="region of interest" description="Disordered" evidence="5">
    <location>
        <begin position="426"/>
        <end position="504"/>
    </location>
</feature>
<evidence type="ECO:0000256" key="5">
    <source>
        <dbReference type="SAM" id="MobiDB-lite"/>
    </source>
</evidence>
<feature type="domain" description="RING-type" evidence="6">
    <location>
        <begin position="226"/>
        <end position="264"/>
    </location>
</feature>
<organism evidence="8 9">
    <name type="scientific">Protea cynaroides</name>
    <dbReference type="NCBI Taxonomy" id="273540"/>
    <lineage>
        <taxon>Eukaryota</taxon>
        <taxon>Viridiplantae</taxon>
        <taxon>Streptophyta</taxon>
        <taxon>Embryophyta</taxon>
        <taxon>Tracheophyta</taxon>
        <taxon>Spermatophyta</taxon>
        <taxon>Magnoliopsida</taxon>
        <taxon>Proteales</taxon>
        <taxon>Proteaceae</taxon>
        <taxon>Protea</taxon>
    </lineage>
</organism>
<dbReference type="PROSITE" id="PS50135">
    <property type="entry name" value="ZF_ZZ_2"/>
    <property type="match status" value="1"/>
</dbReference>
<feature type="domain" description="RING-type" evidence="6">
    <location>
        <begin position="40"/>
        <end position="80"/>
    </location>
</feature>
<dbReference type="OrthoDB" id="6270329at2759"/>
<evidence type="ECO:0000256" key="1">
    <source>
        <dbReference type="ARBA" id="ARBA00022723"/>
    </source>
</evidence>
<protein>
    <recommendedName>
        <fullName evidence="10">E3 ubiquitin-protein ligase PRT1</fullName>
    </recommendedName>
</protein>
<evidence type="ECO:0000256" key="3">
    <source>
        <dbReference type="ARBA" id="ARBA00022833"/>
    </source>
</evidence>
<sequence>MDGEKEQTGSPQASTTISFHNETLDSDKDDVEEISESFLCCVCLDLLYKPIVLACGHISCFWCVHNAMDGLSDSHCPVCRCPYNYFPNICLMLYFLLLKMYPVAYKRREKEVLEEEKKRGCFSSQIDNRFSRAHSDEELNLLSYPPHSSTSSQTDFYLDSCSTGKVNPSRIEEPLEFNSSCHKSSTSICNNTFELETEGTNKFVGEENENFQAVTCTQVSLSDVMCAACRQLLFRPAVLNCGHVYCESCIATSGIELLRCQVCQSSHPKGLPKVCLELDHFLEGQFPKEYELRRKAVRSCQSGRASASASQVGKQEAKSPPPHKDLFSWFRELGSKVHIGVGCDSCGMYPIFGERYRCKDCVEKIGFDLCADCYKTCSKLPGKFNQQHTPQHEFELISPERSQKLMQRMIATLSTGGFTSVLYSDSSDDSQEALSDPFHGDSLEVPEDGSVAPINSYDTPEDQEDSLPAPFLYCDDLEVADNGSGVQIPSDNASEDPESTHATF</sequence>
<keyword evidence="9" id="KW-1185">Reference proteome</keyword>
<dbReference type="InterPro" id="IPR043145">
    <property type="entry name" value="Znf_ZZ_sf"/>
</dbReference>
<dbReference type="CDD" id="cd02338">
    <property type="entry name" value="ZZ_PCMF_like"/>
    <property type="match status" value="1"/>
</dbReference>
<dbReference type="Proteomes" id="UP001141806">
    <property type="component" value="Unassembled WGS sequence"/>
</dbReference>
<dbReference type="AlphaFoldDB" id="A0A9Q0GYH0"/>
<reference evidence="8" key="1">
    <citation type="journal article" date="2023" name="Plant J.">
        <title>The genome of the king protea, Protea cynaroides.</title>
        <authorList>
            <person name="Chang J."/>
            <person name="Duong T.A."/>
            <person name="Schoeman C."/>
            <person name="Ma X."/>
            <person name="Roodt D."/>
            <person name="Barker N."/>
            <person name="Li Z."/>
            <person name="Van de Peer Y."/>
            <person name="Mizrachi E."/>
        </authorList>
    </citation>
    <scope>NUCLEOTIDE SEQUENCE</scope>
    <source>
        <tissue evidence="8">Young leaves</tissue>
    </source>
</reference>
<proteinExistence type="predicted"/>
<keyword evidence="1" id="KW-0479">Metal-binding</keyword>
<dbReference type="Gene3D" id="3.30.60.90">
    <property type="match status" value="1"/>
</dbReference>
<name>A0A9Q0GYH0_9MAGN</name>
<dbReference type="PROSITE" id="PS00518">
    <property type="entry name" value="ZF_RING_1"/>
    <property type="match status" value="1"/>
</dbReference>
<keyword evidence="3" id="KW-0862">Zinc</keyword>
<evidence type="ECO:0000256" key="2">
    <source>
        <dbReference type="ARBA" id="ARBA00022771"/>
    </source>
</evidence>
<evidence type="ECO:0008006" key="10">
    <source>
        <dbReference type="Google" id="ProtNLM"/>
    </source>
</evidence>
<dbReference type="FunFam" id="3.30.40.10:FF:000489">
    <property type="entry name" value="E3 ubiquitin-protein ligase PRT1"/>
    <property type="match status" value="1"/>
</dbReference>
<evidence type="ECO:0000256" key="4">
    <source>
        <dbReference type="PROSITE-ProRule" id="PRU00228"/>
    </source>
</evidence>
<gene>
    <name evidence="8" type="ORF">NE237_012702</name>
</gene>
<dbReference type="SMART" id="SM00184">
    <property type="entry name" value="RING"/>
    <property type="match status" value="2"/>
</dbReference>
<dbReference type="Pfam" id="PF00569">
    <property type="entry name" value="ZZ"/>
    <property type="match status" value="1"/>
</dbReference>
<dbReference type="PROSITE" id="PS50089">
    <property type="entry name" value="ZF_RING_2"/>
    <property type="match status" value="2"/>
</dbReference>
<dbReference type="GO" id="GO:0061630">
    <property type="term" value="F:ubiquitin protein ligase activity"/>
    <property type="evidence" value="ECO:0007669"/>
    <property type="project" value="TreeGrafter"/>
</dbReference>
<dbReference type="InterPro" id="IPR017907">
    <property type="entry name" value="Znf_RING_CS"/>
</dbReference>
<accession>A0A9Q0GYH0</accession>
<dbReference type="Gene3D" id="3.30.40.10">
    <property type="entry name" value="Zinc/RING finger domain, C3HC4 (zinc finger)"/>
    <property type="match status" value="2"/>
</dbReference>
<dbReference type="InterPro" id="IPR000433">
    <property type="entry name" value="Znf_ZZ"/>
</dbReference>
<evidence type="ECO:0000313" key="9">
    <source>
        <dbReference type="Proteomes" id="UP001141806"/>
    </source>
</evidence>
<keyword evidence="2 4" id="KW-0863">Zinc-finger</keyword>